<comment type="caution">
    <text evidence="1">The sequence shown here is derived from an EMBL/GenBank/DDBJ whole genome shotgun (WGS) entry which is preliminary data.</text>
</comment>
<dbReference type="Gene3D" id="3.10.20.90">
    <property type="entry name" value="Phosphatidylinositol 3-kinase Catalytic Subunit, Chain A, domain 1"/>
    <property type="match status" value="1"/>
</dbReference>
<dbReference type="AlphaFoldDB" id="A0A1Y2I257"/>
<reference evidence="1 2" key="1">
    <citation type="submission" date="2016-07" db="EMBL/GenBank/DDBJ databases">
        <title>Pervasive Adenine N6-methylation of Active Genes in Fungi.</title>
        <authorList>
            <consortium name="DOE Joint Genome Institute"/>
            <person name="Mondo S.J."/>
            <person name="Dannebaum R.O."/>
            <person name="Kuo R.C."/>
            <person name="Labutti K."/>
            <person name="Haridas S."/>
            <person name="Kuo A."/>
            <person name="Salamov A."/>
            <person name="Ahrendt S.R."/>
            <person name="Lipzen A."/>
            <person name="Sullivan W."/>
            <person name="Andreopoulos W.B."/>
            <person name="Clum A."/>
            <person name="Lindquist E."/>
            <person name="Daum C."/>
            <person name="Ramamoorthy G.K."/>
            <person name="Gryganskyi A."/>
            <person name="Culley D."/>
            <person name="Magnuson J.K."/>
            <person name="James T.Y."/>
            <person name="O'Malley M.A."/>
            <person name="Stajich J.E."/>
            <person name="Spatafora J.W."/>
            <person name="Visel A."/>
            <person name="Grigoriev I.V."/>
        </authorList>
    </citation>
    <scope>NUCLEOTIDE SEQUENCE [LARGE SCALE GENOMIC DNA]</scope>
    <source>
        <strain evidence="1 2">PL171</strain>
    </source>
</reference>
<gene>
    <name evidence="1" type="ORF">BCR44DRAFT_1424094</name>
</gene>
<organism evidence="1 2">
    <name type="scientific">Catenaria anguillulae PL171</name>
    <dbReference type="NCBI Taxonomy" id="765915"/>
    <lineage>
        <taxon>Eukaryota</taxon>
        <taxon>Fungi</taxon>
        <taxon>Fungi incertae sedis</taxon>
        <taxon>Blastocladiomycota</taxon>
        <taxon>Blastocladiomycetes</taxon>
        <taxon>Blastocladiales</taxon>
        <taxon>Catenariaceae</taxon>
        <taxon>Catenaria</taxon>
    </lineage>
</organism>
<evidence type="ECO:0000313" key="1">
    <source>
        <dbReference type="EMBL" id="ORZ40948.1"/>
    </source>
</evidence>
<protein>
    <submittedName>
        <fullName evidence="1">Uncharacterized protein</fullName>
    </submittedName>
</protein>
<dbReference type="Proteomes" id="UP000193411">
    <property type="component" value="Unassembled WGS sequence"/>
</dbReference>
<sequence length="140" mass="16009">MDPFSSSPTRPPVPSITRLQHWQLVCRPQQTGNGLESPPQHSHIITMADSKAQITIHIYEEADSQIDFRVKVSTKWSKVVKAYRTKRDLDESVDLRFVQRSTGNPLSMDPDVLVSDVVVWSTMRILMWPGRRRVVVSGRL</sequence>
<feature type="non-terminal residue" evidence="1">
    <location>
        <position position="140"/>
    </location>
</feature>
<keyword evidence="2" id="KW-1185">Reference proteome</keyword>
<proteinExistence type="predicted"/>
<name>A0A1Y2I257_9FUNG</name>
<dbReference type="EMBL" id="MCFL01000002">
    <property type="protein sequence ID" value="ORZ40948.1"/>
    <property type="molecule type" value="Genomic_DNA"/>
</dbReference>
<accession>A0A1Y2I257</accession>
<evidence type="ECO:0000313" key="2">
    <source>
        <dbReference type="Proteomes" id="UP000193411"/>
    </source>
</evidence>